<gene>
    <name evidence="4" type="primary">ybbL</name>
    <name evidence="4" type="ORF">Pan216_28840</name>
</gene>
<evidence type="ECO:0000313" key="4">
    <source>
        <dbReference type="EMBL" id="QDU62018.1"/>
    </source>
</evidence>
<name>A0A518B4W2_9BACT</name>
<dbReference type="GO" id="GO:0005524">
    <property type="term" value="F:ATP binding"/>
    <property type="evidence" value="ECO:0007669"/>
    <property type="project" value="UniProtKB-KW"/>
</dbReference>
<dbReference type="EMBL" id="CP036279">
    <property type="protein sequence ID" value="QDU62018.1"/>
    <property type="molecule type" value="Genomic_DNA"/>
</dbReference>
<dbReference type="InterPro" id="IPR003439">
    <property type="entry name" value="ABC_transporter-like_ATP-bd"/>
</dbReference>
<dbReference type="PANTHER" id="PTHR43119:SF1">
    <property type="entry name" value="ABC TRANSPORTER DOMAIN-CONTAINING PROTEIN"/>
    <property type="match status" value="1"/>
</dbReference>
<dbReference type="SUPFAM" id="SSF52540">
    <property type="entry name" value="P-loop containing nucleoside triphosphate hydrolases"/>
    <property type="match status" value="1"/>
</dbReference>
<dbReference type="Gene3D" id="3.40.50.300">
    <property type="entry name" value="P-loop containing nucleotide triphosphate hydrolases"/>
    <property type="match status" value="1"/>
</dbReference>
<feature type="domain" description="ABC transporter" evidence="3">
    <location>
        <begin position="5"/>
        <end position="229"/>
    </location>
</feature>
<dbReference type="OrthoDB" id="9785080at2"/>
<keyword evidence="1" id="KW-0547">Nucleotide-binding</keyword>
<dbReference type="RefSeq" id="WP_145258531.1">
    <property type="nucleotide sequence ID" value="NZ_CP036279.1"/>
</dbReference>
<dbReference type="SMART" id="SM00382">
    <property type="entry name" value="AAA"/>
    <property type="match status" value="1"/>
</dbReference>
<keyword evidence="2 4" id="KW-0067">ATP-binding</keyword>
<dbReference type="AlphaFoldDB" id="A0A518B4W2"/>
<reference evidence="4 5" key="1">
    <citation type="submission" date="2019-02" db="EMBL/GenBank/DDBJ databases">
        <title>Deep-cultivation of Planctomycetes and their phenomic and genomic characterization uncovers novel biology.</title>
        <authorList>
            <person name="Wiegand S."/>
            <person name="Jogler M."/>
            <person name="Boedeker C."/>
            <person name="Pinto D."/>
            <person name="Vollmers J."/>
            <person name="Rivas-Marin E."/>
            <person name="Kohn T."/>
            <person name="Peeters S.H."/>
            <person name="Heuer A."/>
            <person name="Rast P."/>
            <person name="Oberbeckmann S."/>
            <person name="Bunk B."/>
            <person name="Jeske O."/>
            <person name="Meyerdierks A."/>
            <person name="Storesund J.E."/>
            <person name="Kallscheuer N."/>
            <person name="Luecker S."/>
            <person name="Lage O.M."/>
            <person name="Pohl T."/>
            <person name="Merkel B.J."/>
            <person name="Hornburger P."/>
            <person name="Mueller R.-W."/>
            <person name="Bruemmer F."/>
            <person name="Labrenz M."/>
            <person name="Spormann A.M."/>
            <person name="Op den Camp H."/>
            <person name="Overmann J."/>
            <person name="Amann R."/>
            <person name="Jetten M.S.M."/>
            <person name="Mascher T."/>
            <person name="Medema M.H."/>
            <person name="Devos D.P."/>
            <person name="Kaster A.-K."/>
            <person name="Ovreas L."/>
            <person name="Rohde M."/>
            <person name="Galperin M.Y."/>
            <person name="Jogler C."/>
        </authorList>
    </citation>
    <scope>NUCLEOTIDE SEQUENCE [LARGE SCALE GENOMIC DNA]</scope>
    <source>
        <strain evidence="4 5">Pan216</strain>
    </source>
</reference>
<dbReference type="PROSITE" id="PS50893">
    <property type="entry name" value="ABC_TRANSPORTER_2"/>
    <property type="match status" value="1"/>
</dbReference>
<evidence type="ECO:0000256" key="2">
    <source>
        <dbReference type="ARBA" id="ARBA00022840"/>
    </source>
</evidence>
<protein>
    <submittedName>
        <fullName evidence="4">Putative ABC transporter ATP-binding protein YbbL</fullName>
    </submittedName>
</protein>
<accession>A0A518B4W2</accession>
<organism evidence="4 5">
    <name type="scientific">Kolteria novifilia</name>
    <dbReference type="NCBI Taxonomy" id="2527975"/>
    <lineage>
        <taxon>Bacteria</taxon>
        <taxon>Pseudomonadati</taxon>
        <taxon>Planctomycetota</taxon>
        <taxon>Planctomycetia</taxon>
        <taxon>Kolteriales</taxon>
        <taxon>Kolteriaceae</taxon>
        <taxon>Kolteria</taxon>
    </lineage>
</organism>
<dbReference type="GO" id="GO:0016887">
    <property type="term" value="F:ATP hydrolysis activity"/>
    <property type="evidence" value="ECO:0007669"/>
    <property type="project" value="InterPro"/>
</dbReference>
<dbReference type="KEGG" id="knv:Pan216_28840"/>
<dbReference type="InterPro" id="IPR027417">
    <property type="entry name" value="P-loop_NTPase"/>
</dbReference>
<keyword evidence="5" id="KW-1185">Reference proteome</keyword>
<evidence type="ECO:0000259" key="3">
    <source>
        <dbReference type="PROSITE" id="PS50893"/>
    </source>
</evidence>
<evidence type="ECO:0000313" key="5">
    <source>
        <dbReference type="Proteomes" id="UP000317093"/>
    </source>
</evidence>
<dbReference type="PANTHER" id="PTHR43119">
    <property type="entry name" value="ABC TRANSPORT PROTEIN ATP-BINDING COMPONENT-RELATED"/>
    <property type="match status" value="1"/>
</dbReference>
<sequence length="230" mass="25495">MRSDLEAAAIGVRVASRERWLLRDVDFSVSFGERVGLSGPSGGGKSTLLRALVLLDPLESGSIRWRGNIVDELAIPTFRSEVTYVHQRPAFLEGTVEENLRLPFQLRAQSGRKYDAELAVRWLERLGRPPELLTQRADRLSGGEGQLVSLVRVLQLRPSLLLLDEPTSALDPETSGRVEEVLVGWVKDRPDERACVWVSHDADQVERVSTRRLLFANGQFASPVGEGAST</sequence>
<dbReference type="InterPro" id="IPR003593">
    <property type="entry name" value="AAA+_ATPase"/>
</dbReference>
<evidence type="ECO:0000256" key="1">
    <source>
        <dbReference type="ARBA" id="ARBA00022741"/>
    </source>
</evidence>
<dbReference type="Pfam" id="PF00005">
    <property type="entry name" value="ABC_tran"/>
    <property type="match status" value="1"/>
</dbReference>
<proteinExistence type="predicted"/>
<dbReference type="Proteomes" id="UP000317093">
    <property type="component" value="Chromosome"/>
</dbReference>